<sequence>MIIVAESFVMTNSLKRFTEQYGAGEAPARGYQNDQDYNPTCGYVQMTNVPKHLGSVIWSAGWQVFIIIAALIIIFADLALALPNNNNICWRIVKTLWLDGMTYDQNIAQADPYGQYGQEGQPPTPKPIPFFLGALAFFKVFVTFGFLSQSFYGLDTGENQWGEKTGPDTQLFCLWAAKRYTGFILAGSALTGLVSGAIGSPQLRRLAIVGEMSIPVNGTHDMAVTDGSAQTPSAVEEVQQEAKREELNAQNNGEKVASSSSTPPSTVTEAATADAEPFPTTAQTATLVDPDEQASQLRLKFLLEKSSIYAKLVGDRMERQRQLKAKQEERAATRKGNKEVKAVEEPNSKKTRATRGAAAAAVTPSEPVEEKPTVKRRRTTRGKAAAPVPTEDAKEETEDAAAEPAASAAPAQTEAENASNQTSQIYMGKQPALITGAKLRDYQLAGVQWMVSLYENGLNGILADEMGLGKTIQTISFLAHLMAMNAHGPYLIVCPLSVLANWVNEFAKFAPDIPVLMYHGTPPEREVMRREKMDRSTASQGNKRKKIEGSIAVIPAFPVVVTTYEMVIKDQKYLAMYDWKYIVVDEGHRLKNLNSKLIQELKTYRSANRLLLTGTPLHNNLTELWSLLNFILPEVFDDLTTFQQWFDFDNLRENGDTSGLGKGDIVTTLHEILKPFLLRRLKIDVEPNMPPKKEYLLKAPLTQQQAEIYKAIVNHEIRDYLIEKMSGIASHEPSPAPSTETADLTDTGNETADTEGTRRSSRRLAKQTRLDYRIDNDDERFAQRIEAGLPVKTRQIEVPVKSTEETGREWAVKHATKKVNNMRLQNMIMQLRKVSSHPFLFDWPRDMTTGEYVINDDLVNASGKMLLLNRLLDALFERGHKVLIFSQFTTMLDVIEDWATEFKKWRVYRIDGSTKQPDRLSQMNDFNNGGDSPDAVKLFLLSTRAGGLGVNLVAADTVIFFDQDWNPQADLQAADRAHRIGQTKPVLIFRLVTAHTVESRILAKAGNKRKLEALVISRGKFGAVDKNGKILLGREKKQAKTEDWAKELLALDSEEINFVTKDDRVISDEDLDMLLDRSPEAYAREQGWSAGIGAKGQTEEHTKDKINKGDKTAFEVFVPDAEEDANNELATMFAEDAAAA</sequence>
<evidence type="ECO:0000313" key="1">
    <source>
        <dbReference type="EMBL" id="KAJ9111588.1"/>
    </source>
</evidence>
<organism evidence="1 2">
    <name type="scientific">Naganishia adeliensis</name>
    <dbReference type="NCBI Taxonomy" id="92952"/>
    <lineage>
        <taxon>Eukaryota</taxon>
        <taxon>Fungi</taxon>
        <taxon>Dikarya</taxon>
        <taxon>Basidiomycota</taxon>
        <taxon>Agaricomycotina</taxon>
        <taxon>Tremellomycetes</taxon>
        <taxon>Filobasidiales</taxon>
        <taxon>Filobasidiaceae</taxon>
        <taxon>Naganishia</taxon>
    </lineage>
</organism>
<keyword evidence="2" id="KW-1185">Reference proteome</keyword>
<accession>A0ACC2WJL5</accession>
<comment type="caution">
    <text evidence="1">The sequence shown here is derived from an EMBL/GenBank/DDBJ whole genome shotgun (WGS) entry which is preliminary data.</text>
</comment>
<evidence type="ECO:0000313" key="2">
    <source>
        <dbReference type="Proteomes" id="UP001230649"/>
    </source>
</evidence>
<dbReference type="Proteomes" id="UP001230649">
    <property type="component" value="Unassembled WGS sequence"/>
</dbReference>
<name>A0ACC2WJL5_9TREE</name>
<proteinExistence type="predicted"/>
<dbReference type="EMBL" id="JASBWS010000018">
    <property type="protein sequence ID" value="KAJ9111588.1"/>
    <property type="molecule type" value="Genomic_DNA"/>
</dbReference>
<reference evidence="1" key="1">
    <citation type="submission" date="2023-04" db="EMBL/GenBank/DDBJ databases">
        <title>Draft Genome sequencing of Naganishia species isolated from polar environments using Oxford Nanopore Technology.</title>
        <authorList>
            <person name="Leo P."/>
            <person name="Venkateswaran K."/>
        </authorList>
    </citation>
    <scope>NUCLEOTIDE SEQUENCE</scope>
    <source>
        <strain evidence="1">MNA-CCFEE 5262</strain>
    </source>
</reference>
<gene>
    <name evidence="1" type="ORF">QFC20_002563</name>
</gene>
<protein>
    <submittedName>
        <fullName evidence="1">Uncharacterized protein</fullName>
    </submittedName>
</protein>